<keyword evidence="2" id="KW-1185">Reference proteome</keyword>
<dbReference type="AlphaFoldDB" id="A0A2I1HJK6"/>
<gene>
    <name evidence="1" type="ORF">RhiirA4_481464</name>
</gene>
<reference evidence="1 2" key="1">
    <citation type="submission" date="2015-10" db="EMBL/GenBank/DDBJ databases">
        <title>Genome analyses suggest a sexual origin of heterokaryosis in a supposedly ancient asexual fungus.</title>
        <authorList>
            <person name="Ropars J."/>
            <person name="Sedzielewska K."/>
            <person name="Noel J."/>
            <person name="Charron P."/>
            <person name="Farinelli L."/>
            <person name="Marton T."/>
            <person name="Kruger M."/>
            <person name="Pelin A."/>
            <person name="Brachmann A."/>
            <person name="Corradi N."/>
        </authorList>
    </citation>
    <scope>NUCLEOTIDE SEQUENCE [LARGE SCALE GENOMIC DNA]</scope>
    <source>
        <strain evidence="1 2">A4</strain>
    </source>
</reference>
<dbReference type="VEuPathDB" id="FungiDB:FUN_016961"/>
<evidence type="ECO:0008006" key="3">
    <source>
        <dbReference type="Google" id="ProtNLM"/>
    </source>
</evidence>
<protein>
    <recommendedName>
        <fullName evidence="3">ATP-dependent DNA helicase</fullName>
    </recommendedName>
</protein>
<sequence length="242" mass="27770">MGTAGTGKSYLIMAIRKMLHEVAGNETKTPLLVLAPTGLRPSILEEEQFIPHYLYQCLPPVLDLLIYASNQRDALSNDGFTGYKQFQEVYKLDSIIEDWEIFNSRIEDKQSRKERNRFSDATFILPRWIDVEQVNMEKLRSLNRPVAKILAVHTGGREAKNADSDTAKGLEHIGTKEFAAGLSFVAVSRVRALGDLLFRPFNFERLERFKLCKRLQERKDEYLYASSIVTCQTCHRKDIIQP</sequence>
<dbReference type="VEuPathDB" id="FungiDB:RhiirA1_487941"/>
<organism evidence="1 2">
    <name type="scientific">Rhizophagus irregularis</name>
    <dbReference type="NCBI Taxonomy" id="588596"/>
    <lineage>
        <taxon>Eukaryota</taxon>
        <taxon>Fungi</taxon>
        <taxon>Fungi incertae sedis</taxon>
        <taxon>Mucoromycota</taxon>
        <taxon>Glomeromycotina</taxon>
        <taxon>Glomeromycetes</taxon>
        <taxon>Glomerales</taxon>
        <taxon>Glomeraceae</taxon>
        <taxon>Rhizophagus</taxon>
    </lineage>
</organism>
<evidence type="ECO:0000313" key="2">
    <source>
        <dbReference type="Proteomes" id="UP000234323"/>
    </source>
</evidence>
<dbReference type="VEuPathDB" id="FungiDB:RhiirFUN_022220"/>
<name>A0A2I1HJK6_9GLOM</name>
<comment type="caution">
    <text evidence="1">The sequence shown here is derived from an EMBL/GenBank/DDBJ whole genome shotgun (WGS) entry which is preliminary data.</text>
</comment>
<dbReference type="EMBL" id="LLXI01003329">
    <property type="protein sequence ID" value="PKY59036.1"/>
    <property type="molecule type" value="Genomic_DNA"/>
</dbReference>
<dbReference type="Proteomes" id="UP000234323">
    <property type="component" value="Unassembled WGS sequence"/>
</dbReference>
<accession>A0A2I1HJK6</accession>
<evidence type="ECO:0000313" key="1">
    <source>
        <dbReference type="EMBL" id="PKY59036.1"/>
    </source>
</evidence>
<proteinExistence type="predicted"/>